<evidence type="ECO:0000313" key="2">
    <source>
        <dbReference type="EMBL" id="KAG5181027.1"/>
    </source>
</evidence>
<dbReference type="EMBL" id="JAFCMP010000346">
    <property type="protein sequence ID" value="KAG5181027.1"/>
    <property type="molecule type" value="Genomic_DNA"/>
</dbReference>
<dbReference type="Proteomes" id="UP000664859">
    <property type="component" value="Unassembled WGS sequence"/>
</dbReference>
<gene>
    <name evidence="2" type="ORF">JKP88DRAFT_279182</name>
</gene>
<accession>A0A835YVU7</accession>
<organism evidence="2 3">
    <name type="scientific">Tribonema minus</name>
    <dbReference type="NCBI Taxonomy" id="303371"/>
    <lineage>
        <taxon>Eukaryota</taxon>
        <taxon>Sar</taxon>
        <taxon>Stramenopiles</taxon>
        <taxon>Ochrophyta</taxon>
        <taxon>PX clade</taxon>
        <taxon>Xanthophyceae</taxon>
        <taxon>Tribonematales</taxon>
        <taxon>Tribonemataceae</taxon>
        <taxon>Tribonema</taxon>
    </lineage>
</organism>
<feature type="region of interest" description="Disordered" evidence="1">
    <location>
        <begin position="190"/>
        <end position="227"/>
    </location>
</feature>
<protein>
    <submittedName>
        <fullName evidence="2">Uncharacterized protein</fullName>
    </submittedName>
</protein>
<keyword evidence="3" id="KW-1185">Reference proteome</keyword>
<feature type="compositionally biased region" description="Low complexity" evidence="1">
    <location>
        <begin position="201"/>
        <end position="213"/>
    </location>
</feature>
<feature type="region of interest" description="Disordered" evidence="1">
    <location>
        <begin position="1"/>
        <end position="48"/>
    </location>
</feature>
<name>A0A835YVU7_9STRA</name>
<evidence type="ECO:0000256" key="1">
    <source>
        <dbReference type="SAM" id="MobiDB-lite"/>
    </source>
</evidence>
<dbReference type="AlphaFoldDB" id="A0A835YVU7"/>
<sequence>MPRRWSSPVANFIRLHGPRGGGAGLEAELPPEPRPEAAAPPPDDDAAAAARNVDRRLRDAVEHATGRRPVSVLHLVDDAVDYAEAEAYLEEETHGWGNRRRPRHARLADSLDRSFVGALRDGGATAANASDVLEAVEEFLRRSGERSPRPVAISLARALVASALYSWCRPPAADDLVRAALRGLDLVSMAVEGGERRRRTGGTSAGSAASGPPALRPRPTRPSSAAP</sequence>
<reference evidence="2" key="1">
    <citation type="submission" date="2021-02" db="EMBL/GenBank/DDBJ databases">
        <title>First Annotated Genome of the Yellow-green Alga Tribonema minus.</title>
        <authorList>
            <person name="Mahan K.M."/>
        </authorList>
    </citation>
    <scope>NUCLEOTIDE SEQUENCE</scope>
    <source>
        <strain evidence="2">UTEX B ZZ1240</strain>
    </source>
</reference>
<proteinExistence type="predicted"/>
<comment type="caution">
    <text evidence="2">The sequence shown here is derived from an EMBL/GenBank/DDBJ whole genome shotgun (WGS) entry which is preliminary data.</text>
</comment>
<evidence type="ECO:0000313" key="3">
    <source>
        <dbReference type="Proteomes" id="UP000664859"/>
    </source>
</evidence>